<keyword evidence="2" id="KW-0472">Membrane</keyword>
<dbReference type="RefSeq" id="WP_119131950.1">
    <property type="nucleotide sequence ID" value="NZ_LR861803.1"/>
</dbReference>
<dbReference type="EMBL" id="LR824641">
    <property type="protein sequence ID" value="CAD0327682.1"/>
    <property type="molecule type" value="Genomic_DNA"/>
</dbReference>
<dbReference type="InterPro" id="IPR027417">
    <property type="entry name" value="P-loop_NTPase"/>
</dbReference>
<dbReference type="GO" id="GO:0016887">
    <property type="term" value="F:ATP hydrolysis activity"/>
    <property type="evidence" value="ECO:0007669"/>
    <property type="project" value="InterPro"/>
</dbReference>
<reference evidence="4 6" key="1">
    <citation type="submission" date="2020-07" db="EMBL/GenBank/DDBJ databases">
        <authorList>
            <person name="Teixeira M."/>
        </authorList>
    </citation>
    <scope>NUCLEOTIDE SEQUENCE</scope>
    <source>
        <strain evidence="5">1</strain>
        <strain evidence="4">Xanthomonas sp. CPBF 367</strain>
    </source>
</reference>
<feature type="transmembrane region" description="Helical" evidence="2">
    <location>
        <begin position="262"/>
        <end position="283"/>
    </location>
</feature>
<protein>
    <submittedName>
        <fullName evidence="4">ATP-binding protein</fullName>
    </submittedName>
</protein>
<dbReference type="InterPro" id="IPR049945">
    <property type="entry name" value="AAA_22"/>
</dbReference>
<dbReference type="GeneID" id="79389491"/>
<keyword evidence="2" id="KW-0812">Transmembrane</keyword>
<evidence type="ECO:0000259" key="3">
    <source>
        <dbReference type="Pfam" id="PF13401"/>
    </source>
</evidence>
<dbReference type="Gene3D" id="3.40.50.300">
    <property type="entry name" value="P-loop containing nucleotide triphosphate hydrolases"/>
    <property type="match status" value="1"/>
</dbReference>
<dbReference type="AlphaFoldDB" id="A0A8E4DZK6"/>
<sequence>MTIDEILRLRNQVWDEHPLIIERAVLPTLAAKDVLARVWALGRKGRGSIAFFAQPLSGKSSCAELLLVEMKRKKPGCGVLIFEVVEDTNPAEGRLLSEILNQIDYAPKIARDLAGKRTQVHRALLALSGESRHLFLIFDEAQELSCDEFAWLKSVINRLVRDRVKVTVVLFGQIELKEKRQQLKAARSDLEKRFMSTLNEFRGIQNAAELEPLLAAIDAGSEFPVGSGMSYLQLLLPRFYEGGGRLASSSALFWRELKQQRLPGVGTVVAMSSVAGFLASFFIHLRGADSTELKITSELLQKIDVI</sequence>
<evidence type="ECO:0000313" key="4">
    <source>
        <dbReference type="EMBL" id="CAD0327682.1"/>
    </source>
</evidence>
<name>A0A8E4DZK6_9XANT</name>
<dbReference type="GO" id="GO:0005524">
    <property type="term" value="F:ATP binding"/>
    <property type="evidence" value="ECO:0007669"/>
    <property type="project" value="UniProtKB-KW"/>
</dbReference>
<organism evidence="4">
    <name type="scientific">Xanthomonas euroxanthea</name>
    <dbReference type="NCBI Taxonomy" id="2259622"/>
    <lineage>
        <taxon>Bacteria</taxon>
        <taxon>Pseudomonadati</taxon>
        <taxon>Pseudomonadota</taxon>
        <taxon>Gammaproteobacteria</taxon>
        <taxon>Lysobacterales</taxon>
        <taxon>Lysobacteraceae</taxon>
        <taxon>Xanthomonas</taxon>
    </lineage>
</organism>
<accession>A0A8E4DZK6</accession>
<evidence type="ECO:0000256" key="2">
    <source>
        <dbReference type="SAM" id="Phobius"/>
    </source>
</evidence>
<proteinExistence type="predicted"/>
<feature type="domain" description="ORC1/DEAH AAA+ ATPase" evidence="3">
    <location>
        <begin position="44"/>
        <end position="178"/>
    </location>
</feature>
<evidence type="ECO:0000256" key="1">
    <source>
        <dbReference type="SAM" id="Coils"/>
    </source>
</evidence>
<feature type="coiled-coil region" evidence="1">
    <location>
        <begin position="173"/>
        <end position="200"/>
    </location>
</feature>
<keyword evidence="1" id="KW-0175">Coiled coil</keyword>
<dbReference type="Proteomes" id="UP000515493">
    <property type="component" value="Chromosome"/>
</dbReference>
<gene>
    <name evidence="4" type="ORF">XSP_002178</name>
</gene>
<dbReference type="EMBL" id="LR861803">
    <property type="protein sequence ID" value="CAD1792110.1"/>
    <property type="molecule type" value="Genomic_DNA"/>
</dbReference>
<dbReference type="SUPFAM" id="SSF52540">
    <property type="entry name" value="P-loop containing nucleoside triphosphate hydrolases"/>
    <property type="match status" value="1"/>
</dbReference>
<dbReference type="Pfam" id="PF13401">
    <property type="entry name" value="AAA_22"/>
    <property type="match status" value="1"/>
</dbReference>
<keyword evidence="4" id="KW-0547">Nucleotide-binding</keyword>
<keyword evidence="2" id="KW-1133">Transmembrane helix</keyword>
<evidence type="ECO:0000313" key="6">
    <source>
        <dbReference type="Proteomes" id="UP000515493"/>
    </source>
</evidence>
<dbReference type="KEGG" id="xeu:XSP_002178"/>
<evidence type="ECO:0000313" key="5">
    <source>
        <dbReference type="EMBL" id="CAD1792110.1"/>
    </source>
</evidence>
<keyword evidence="4" id="KW-0067">ATP-binding</keyword>